<keyword evidence="11" id="KW-0482">Metalloprotease</keyword>
<evidence type="ECO:0000256" key="11">
    <source>
        <dbReference type="ARBA" id="ARBA00023049"/>
    </source>
</evidence>
<evidence type="ECO:0000256" key="2">
    <source>
        <dbReference type="ARBA" id="ARBA00001947"/>
    </source>
</evidence>
<dbReference type="InterPro" id="IPR050344">
    <property type="entry name" value="Peptidase_M1_aminopeptidases"/>
</dbReference>
<dbReference type="NCBIfam" id="TIGR02412">
    <property type="entry name" value="pepN_strep_liv"/>
    <property type="match status" value="1"/>
</dbReference>
<dbReference type="Gene3D" id="1.10.390.10">
    <property type="entry name" value="Neutral Protease Domain 2"/>
    <property type="match status" value="1"/>
</dbReference>
<dbReference type="EMBL" id="LT629799">
    <property type="protein sequence ID" value="SDU96609.1"/>
    <property type="molecule type" value="Genomic_DNA"/>
</dbReference>
<reference evidence="17" key="1">
    <citation type="submission" date="2016-10" db="EMBL/GenBank/DDBJ databases">
        <authorList>
            <person name="Varghese N."/>
            <person name="Submissions S."/>
        </authorList>
    </citation>
    <scope>NUCLEOTIDE SEQUENCE [LARGE SCALE GENOMIC DNA]</scope>
    <source>
        <strain evidence="17">DSM 21743</strain>
    </source>
</reference>
<evidence type="ECO:0000256" key="9">
    <source>
        <dbReference type="ARBA" id="ARBA00022801"/>
    </source>
</evidence>
<evidence type="ECO:0000256" key="4">
    <source>
        <dbReference type="ARBA" id="ARBA00012564"/>
    </source>
</evidence>
<gene>
    <name evidence="16" type="ORF">SAMN04488544_2702</name>
</gene>
<dbReference type="InterPro" id="IPR012778">
    <property type="entry name" value="Pept_M1_aminopeptidase"/>
</dbReference>
<dbReference type="OrthoDB" id="3885507at2"/>
<evidence type="ECO:0000256" key="12">
    <source>
        <dbReference type="ARBA" id="ARBA00029811"/>
    </source>
</evidence>
<feature type="domain" description="ERAP1-like C-terminal" evidence="15">
    <location>
        <begin position="514"/>
        <end position="817"/>
    </location>
</feature>
<proteinExistence type="inferred from homology"/>
<evidence type="ECO:0000259" key="15">
    <source>
        <dbReference type="Pfam" id="PF11838"/>
    </source>
</evidence>
<dbReference type="InterPro" id="IPR001930">
    <property type="entry name" value="Peptidase_M1"/>
</dbReference>
<keyword evidence="7" id="KW-0645">Protease</keyword>
<dbReference type="Pfam" id="PF11838">
    <property type="entry name" value="ERAP1_C"/>
    <property type="match status" value="1"/>
</dbReference>
<dbReference type="PANTHER" id="PTHR11533">
    <property type="entry name" value="PROTEASE M1 ZINC METALLOPROTEASE"/>
    <property type="match status" value="1"/>
</dbReference>
<name>A0A1H2MTQ5_9ACTN</name>
<evidence type="ECO:0000313" key="17">
    <source>
        <dbReference type="Proteomes" id="UP000198825"/>
    </source>
</evidence>
<dbReference type="Gene3D" id="2.60.40.1730">
    <property type="entry name" value="tricorn interacting facor f3 domain"/>
    <property type="match status" value="1"/>
</dbReference>
<dbReference type="GO" id="GO:0016020">
    <property type="term" value="C:membrane"/>
    <property type="evidence" value="ECO:0007669"/>
    <property type="project" value="TreeGrafter"/>
</dbReference>
<comment type="similarity">
    <text evidence="3">Belongs to the peptidase M1 family.</text>
</comment>
<evidence type="ECO:0000256" key="8">
    <source>
        <dbReference type="ARBA" id="ARBA00022723"/>
    </source>
</evidence>
<evidence type="ECO:0000256" key="1">
    <source>
        <dbReference type="ARBA" id="ARBA00000098"/>
    </source>
</evidence>
<dbReference type="InterPro" id="IPR027268">
    <property type="entry name" value="Peptidase_M4/M1_CTD_sf"/>
</dbReference>
<dbReference type="STRING" id="546874.SAMN04488544_2702"/>
<dbReference type="RefSeq" id="WP_091075131.1">
    <property type="nucleotide sequence ID" value="NZ_LT629799.1"/>
</dbReference>
<dbReference type="InterPro" id="IPR014782">
    <property type="entry name" value="Peptidase_M1_dom"/>
</dbReference>
<dbReference type="GO" id="GO:0008270">
    <property type="term" value="F:zinc ion binding"/>
    <property type="evidence" value="ECO:0007669"/>
    <property type="project" value="InterPro"/>
</dbReference>
<dbReference type="PANTHER" id="PTHR11533:SF174">
    <property type="entry name" value="PUROMYCIN-SENSITIVE AMINOPEPTIDASE-RELATED"/>
    <property type="match status" value="1"/>
</dbReference>
<dbReference type="AlphaFoldDB" id="A0A1H2MTQ5"/>
<comment type="cofactor">
    <cofactor evidence="2">
        <name>Zn(2+)</name>
        <dbReference type="ChEBI" id="CHEBI:29105"/>
    </cofactor>
</comment>
<dbReference type="GO" id="GO:0006508">
    <property type="term" value="P:proteolysis"/>
    <property type="evidence" value="ECO:0007669"/>
    <property type="project" value="UniProtKB-KW"/>
</dbReference>
<dbReference type="Proteomes" id="UP000198825">
    <property type="component" value="Chromosome I"/>
</dbReference>
<dbReference type="GO" id="GO:0005737">
    <property type="term" value="C:cytoplasm"/>
    <property type="evidence" value="ECO:0007669"/>
    <property type="project" value="TreeGrafter"/>
</dbReference>
<evidence type="ECO:0000313" key="16">
    <source>
        <dbReference type="EMBL" id="SDU96609.1"/>
    </source>
</evidence>
<evidence type="ECO:0000256" key="13">
    <source>
        <dbReference type="ARBA" id="ARBA00031533"/>
    </source>
</evidence>
<protein>
    <recommendedName>
        <fullName evidence="5">Aminopeptidase N</fullName>
        <ecNumber evidence="4">3.4.11.2</ecNumber>
    </recommendedName>
    <alternativeName>
        <fullName evidence="12">Alanine aminopeptidase</fullName>
    </alternativeName>
    <alternativeName>
        <fullName evidence="13">Lysyl aminopeptidase</fullName>
    </alternativeName>
</protein>
<keyword evidence="8" id="KW-0479">Metal-binding</keyword>
<evidence type="ECO:0000256" key="5">
    <source>
        <dbReference type="ARBA" id="ARBA00015611"/>
    </source>
</evidence>
<dbReference type="CDD" id="cd09602">
    <property type="entry name" value="M1_APN"/>
    <property type="match status" value="1"/>
</dbReference>
<evidence type="ECO:0000259" key="14">
    <source>
        <dbReference type="Pfam" id="PF01433"/>
    </source>
</evidence>
<dbReference type="Pfam" id="PF01433">
    <property type="entry name" value="Peptidase_M1"/>
    <property type="match status" value="1"/>
</dbReference>
<comment type="catalytic activity">
    <reaction evidence="1">
        <text>Release of an N-terminal amino acid, Xaa-|-Yaa- from a peptide, amide or arylamide. Xaa is preferably Ala, but may be most amino acids including Pro (slow action). When a terminal hydrophobic residue is followed by a prolyl residue, the two may be released as an intact Xaa-Pro dipeptide.</text>
        <dbReference type="EC" id="3.4.11.2"/>
    </reaction>
</comment>
<feature type="domain" description="Peptidase M1 membrane alanine aminopeptidase" evidence="14">
    <location>
        <begin position="229"/>
        <end position="441"/>
    </location>
</feature>
<sequence>MSAGADGRTSLTRAEAEVRAGAVSVQSVEVALDLTDEAGPTFGSRSVIRFSSTASETFVDFAGEELTAAVLNGRPLDLAAWSRARIPLTGLQADNVLEVEGRMGYSSDGEGLHRHVDPADGRTYLYAMSFLDAAPRWYACFDQPDLKTRCTFDVTAPVGWTVLGNGPAEVLEPGRWRIVSAHPLSTYFTTLVAGPYASVHGEHDGIPLGLHVRASLRAELEAQAPDMLAVTAASFDYYHRLFGIRYPFGEYHQAFVPDFNAGAMENPGCVTFRDSYVPRGRITHAEQGTRAGTIAHEMAHQWFGDLVTMRWWDDLWLNESFAEYLAHRCCTEATPYALWTEFGIARKDWGSVADQSPSTHPVAGNEAPDAAAALQNFDGISYAKGAAVLRQLATYVGDDVFLDGLRDHISSHAYGNATFADLVGSWTRAGAQDLPAWAQAWLRTSGMDTLDVEHADAGVRLVATPSEGSPVRPHTVQVGVVDEALALTVLDPVTVGGEPSPVVPVAGPAVLVTPDATDVAWAKVRFGPDGWERVAAALPTLQDETASVAIWNAVRDAVRDADLDPRAALDLVATSLPQQRSEVVWDSVLAFARTQLAGVYAPVGERAGRAARVREVAWRLVDGAAPRSDRQLVSFRQAVRLETDPDRLAAWFDGTDLPPGLGLDPELVWSVVERWCALGTGTGLLDQALARDPSASGQVHAARARAARPDAEAKAAAWRLLVEPSPAGAYELYATGDGFWTAGQEELTTPYVARYFAEIGGTARFREGWALGQVATQAFPRTAATPEALQAADAALRTDLAAQVRRAVVDGTDKIRRAVASLARWP</sequence>
<dbReference type="EC" id="3.4.11.2" evidence="4"/>
<evidence type="ECO:0000256" key="10">
    <source>
        <dbReference type="ARBA" id="ARBA00022833"/>
    </source>
</evidence>
<dbReference type="GO" id="GO:0005615">
    <property type="term" value="C:extracellular space"/>
    <property type="evidence" value="ECO:0007669"/>
    <property type="project" value="TreeGrafter"/>
</dbReference>
<dbReference type="InterPro" id="IPR042097">
    <property type="entry name" value="Aminopeptidase_N-like_N_sf"/>
</dbReference>
<dbReference type="GO" id="GO:0042277">
    <property type="term" value="F:peptide binding"/>
    <property type="evidence" value="ECO:0007669"/>
    <property type="project" value="TreeGrafter"/>
</dbReference>
<dbReference type="SUPFAM" id="SSF55486">
    <property type="entry name" value="Metalloproteases ('zincins'), catalytic domain"/>
    <property type="match status" value="1"/>
</dbReference>
<dbReference type="InterPro" id="IPR024571">
    <property type="entry name" value="ERAP1-like_C_dom"/>
</dbReference>
<dbReference type="SUPFAM" id="SSF63737">
    <property type="entry name" value="Leukotriene A4 hydrolase N-terminal domain"/>
    <property type="match status" value="1"/>
</dbReference>
<dbReference type="GO" id="GO:0016285">
    <property type="term" value="F:alanyl aminopeptidase activity"/>
    <property type="evidence" value="ECO:0007669"/>
    <property type="project" value="UniProtKB-EC"/>
</dbReference>
<keyword evidence="10" id="KW-0862">Zinc</keyword>
<evidence type="ECO:0000256" key="7">
    <source>
        <dbReference type="ARBA" id="ARBA00022670"/>
    </source>
</evidence>
<dbReference type="PRINTS" id="PR00756">
    <property type="entry name" value="ALADIPTASE"/>
</dbReference>
<evidence type="ECO:0000256" key="3">
    <source>
        <dbReference type="ARBA" id="ARBA00010136"/>
    </source>
</evidence>
<keyword evidence="6 16" id="KW-0031">Aminopeptidase</keyword>
<keyword evidence="17" id="KW-1185">Reference proteome</keyword>
<accession>A0A1H2MTQ5</accession>
<dbReference type="GO" id="GO:0070006">
    <property type="term" value="F:metalloaminopeptidase activity"/>
    <property type="evidence" value="ECO:0007669"/>
    <property type="project" value="TreeGrafter"/>
</dbReference>
<organism evidence="16 17">
    <name type="scientific">Microlunatus sagamiharensis</name>
    <dbReference type="NCBI Taxonomy" id="546874"/>
    <lineage>
        <taxon>Bacteria</taxon>
        <taxon>Bacillati</taxon>
        <taxon>Actinomycetota</taxon>
        <taxon>Actinomycetes</taxon>
        <taxon>Propionibacteriales</taxon>
        <taxon>Propionibacteriaceae</taxon>
        <taxon>Microlunatus</taxon>
    </lineage>
</organism>
<evidence type="ECO:0000256" key="6">
    <source>
        <dbReference type="ARBA" id="ARBA00022438"/>
    </source>
</evidence>
<keyword evidence="9" id="KW-0378">Hydrolase</keyword>
<dbReference type="GO" id="GO:0043171">
    <property type="term" value="P:peptide catabolic process"/>
    <property type="evidence" value="ECO:0007669"/>
    <property type="project" value="TreeGrafter"/>
</dbReference>